<dbReference type="Pfam" id="PF03931">
    <property type="entry name" value="Skp1_POZ"/>
    <property type="match status" value="1"/>
</dbReference>
<dbReference type="Gene3D" id="3.30.710.10">
    <property type="entry name" value="Potassium Channel Kv1.1, Chain A"/>
    <property type="match status" value="1"/>
</dbReference>
<dbReference type="SMART" id="SM00512">
    <property type="entry name" value="Skp1"/>
    <property type="match status" value="1"/>
</dbReference>
<dbReference type="FunFam" id="3.30.710.10:FF:000035">
    <property type="entry name" value="Elongin C transcription elongation factor"/>
    <property type="match status" value="1"/>
</dbReference>
<reference evidence="6" key="1">
    <citation type="submission" date="2022-02" db="EMBL/GenBank/DDBJ databases">
        <authorList>
            <person name="King R."/>
        </authorList>
    </citation>
    <scope>NUCLEOTIDE SEQUENCE</scope>
</reference>
<dbReference type="SUPFAM" id="SSF54695">
    <property type="entry name" value="POZ domain"/>
    <property type="match status" value="1"/>
</dbReference>
<dbReference type="EMBL" id="OU899036">
    <property type="protein sequence ID" value="CAH1732945.1"/>
    <property type="molecule type" value="Genomic_DNA"/>
</dbReference>
<dbReference type="OrthoDB" id="249087at2759"/>
<reference evidence="6" key="2">
    <citation type="submission" date="2022-10" db="EMBL/GenBank/DDBJ databases">
        <authorList>
            <consortium name="ENA_rothamsted_submissions"/>
            <consortium name="culmorum"/>
            <person name="King R."/>
        </authorList>
    </citation>
    <scope>NUCLEOTIDE SEQUENCE</scope>
</reference>
<dbReference type="PANTHER" id="PTHR20648">
    <property type="entry name" value="ELONGIN-C"/>
    <property type="match status" value="1"/>
</dbReference>
<keyword evidence="4" id="KW-0539">Nucleus</keyword>
<evidence type="ECO:0000313" key="7">
    <source>
        <dbReference type="Proteomes" id="UP001154329"/>
    </source>
</evidence>
<gene>
    <name evidence="6" type="ORF">APHIGO_LOCUS9355</name>
</gene>
<dbReference type="GO" id="GO:0005634">
    <property type="term" value="C:nucleus"/>
    <property type="evidence" value="ECO:0007669"/>
    <property type="project" value="UniProtKB-SubCell"/>
</dbReference>
<keyword evidence="7" id="KW-1185">Reference proteome</keyword>
<name>A0A9P0NQX2_APHGO</name>
<dbReference type="AlphaFoldDB" id="A0A9P0NQX2"/>
<evidence type="ECO:0000256" key="3">
    <source>
        <dbReference type="ARBA" id="ARBA00021347"/>
    </source>
</evidence>
<accession>A0A9P0NQX2</accession>
<dbReference type="GO" id="GO:0006511">
    <property type="term" value="P:ubiquitin-dependent protein catabolic process"/>
    <property type="evidence" value="ECO:0007669"/>
    <property type="project" value="InterPro"/>
</dbReference>
<sequence length="116" mass="13158">MDGAHGSSGEYLPALDGPNSAFIRLVSSDDREFIVKREHALMSNTIKTMMQECNGFLENQTNRIHFALIPGNILEIICKYFMYKAHYQKSLELVPEFPINPDDALQLMKASTFLDC</sequence>
<dbReference type="InterPro" id="IPR001232">
    <property type="entry name" value="SKP1-like"/>
</dbReference>
<dbReference type="InterPro" id="IPR016073">
    <property type="entry name" value="Skp1_comp_POZ"/>
</dbReference>
<evidence type="ECO:0000256" key="4">
    <source>
        <dbReference type="ARBA" id="ARBA00023242"/>
    </source>
</evidence>
<dbReference type="InterPro" id="IPR039948">
    <property type="entry name" value="ELC1"/>
</dbReference>
<dbReference type="Proteomes" id="UP001154329">
    <property type="component" value="Chromosome 3"/>
</dbReference>
<organism evidence="6 7">
    <name type="scientific">Aphis gossypii</name>
    <name type="common">Cotton aphid</name>
    <dbReference type="NCBI Taxonomy" id="80765"/>
    <lineage>
        <taxon>Eukaryota</taxon>
        <taxon>Metazoa</taxon>
        <taxon>Ecdysozoa</taxon>
        <taxon>Arthropoda</taxon>
        <taxon>Hexapoda</taxon>
        <taxon>Insecta</taxon>
        <taxon>Pterygota</taxon>
        <taxon>Neoptera</taxon>
        <taxon>Paraneoptera</taxon>
        <taxon>Hemiptera</taxon>
        <taxon>Sternorrhyncha</taxon>
        <taxon>Aphidomorpha</taxon>
        <taxon>Aphidoidea</taxon>
        <taxon>Aphididae</taxon>
        <taxon>Aphidini</taxon>
        <taxon>Aphis</taxon>
        <taxon>Aphis</taxon>
    </lineage>
</organism>
<protein>
    <recommendedName>
        <fullName evidence="3">Elongin-C</fullName>
    </recommendedName>
</protein>
<dbReference type="CDD" id="cd18321">
    <property type="entry name" value="BTB_POZ_EloC"/>
    <property type="match status" value="1"/>
</dbReference>
<comment type="similarity">
    <text evidence="2">Belongs to the SKP1 family.</text>
</comment>
<dbReference type="InterPro" id="IPR011333">
    <property type="entry name" value="SKP1/BTB/POZ_sf"/>
</dbReference>
<proteinExistence type="inferred from homology"/>
<evidence type="ECO:0000259" key="5">
    <source>
        <dbReference type="Pfam" id="PF03931"/>
    </source>
</evidence>
<evidence type="ECO:0000256" key="1">
    <source>
        <dbReference type="ARBA" id="ARBA00004123"/>
    </source>
</evidence>
<comment type="subcellular location">
    <subcellularLocation>
        <location evidence="1">Nucleus</location>
    </subcellularLocation>
</comment>
<evidence type="ECO:0000313" key="6">
    <source>
        <dbReference type="EMBL" id="CAH1732945.1"/>
    </source>
</evidence>
<feature type="domain" description="SKP1 component POZ" evidence="5">
    <location>
        <begin position="22"/>
        <end position="83"/>
    </location>
</feature>
<evidence type="ECO:0000256" key="2">
    <source>
        <dbReference type="ARBA" id="ARBA00009993"/>
    </source>
</evidence>